<dbReference type="EMBL" id="CM055764">
    <property type="protein sequence ID" value="KAJ7984585.1"/>
    <property type="molecule type" value="Genomic_DNA"/>
</dbReference>
<keyword evidence="2" id="KW-1185">Reference proteome</keyword>
<name>A0ACC2F022_DALPE</name>
<protein>
    <submittedName>
        <fullName evidence="1">Uncharacterized protein</fullName>
    </submittedName>
</protein>
<accession>A0ACC2F022</accession>
<evidence type="ECO:0000313" key="2">
    <source>
        <dbReference type="Proteomes" id="UP001157502"/>
    </source>
</evidence>
<dbReference type="Proteomes" id="UP001157502">
    <property type="component" value="Chromosome 37"/>
</dbReference>
<comment type="caution">
    <text evidence="1">The sequence shown here is derived from an EMBL/GenBank/DDBJ whole genome shotgun (WGS) entry which is preliminary data.</text>
</comment>
<organism evidence="1 2">
    <name type="scientific">Dallia pectoralis</name>
    <name type="common">Alaska blackfish</name>
    <dbReference type="NCBI Taxonomy" id="75939"/>
    <lineage>
        <taxon>Eukaryota</taxon>
        <taxon>Metazoa</taxon>
        <taxon>Chordata</taxon>
        <taxon>Craniata</taxon>
        <taxon>Vertebrata</taxon>
        <taxon>Euteleostomi</taxon>
        <taxon>Actinopterygii</taxon>
        <taxon>Neopterygii</taxon>
        <taxon>Teleostei</taxon>
        <taxon>Protacanthopterygii</taxon>
        <taxon>Esociformes</taxon>
        <taxon>Umbridae</taxon>
        <taxon>Dallia</taxon>
    </lineage>
</organism>
<reference evidence="1" key="1">
    <citation type="submission" date="2021-05" db="EMBL/GenBank/DDBJ databases">
        <authorList>
            <person name="Pan Q."/>
            <person name="Jouanno E."/>
            <person name="Zahm M."/>
            <person name="Klopp C."/>
            <person name="Cabau C."/>
            <person name="Louis A."/>
            <person name="Berthelot C."/>
            <person name="Parey E."/>
            <person name="Roest Crollius H."/>
            <person name="Montfort J."/>
            <person name="Robinson-Rechavi M."/>
            <person name="Bouchez O."/>
            <person name="Lampietro C."/>
            <person name="Lopez Roques C."/>
            <person name="Donnadieu C."/>
            <person name="Postlethwait J."/>
            <person name="Bobe J."/>
            <person name="Dillon D."/>
            <person name="Chandos A."/>
            <person name="von Hippel F."/>
            <person name="Guiguen Y."/>
        </authorList>
    </citation>
    <scope>NUCLEOTIDE SEQUENCE</scope>
    <source>
        <strain evidence="1">YG-Jan2019</strain>
    </source>
</reference>
<proteinExistence type="predicted"/>
<sequence>MEAEAKDKQRKTKIQFSVPSAVPLQLDPRQVEMWVIGENGVFKPNRLTSHVYQPPSLKAVQKMAEAHMKSLGLCRPDEPDEILGEECKKAPEEGTGKIKTDTQQNFCRQSFPRQQQLPHCLSSVTLPDDRMPPGASQICLRGHAAPGTSLSPGRSVATSAG</sequence>
<evidence type="ECO:0000313" key="1">
    <source>
        <dbReference type="EMBL" id="KAJ7984585.1"/>
    </source>
</evidence>
<gene>
    <name evidence="1" type="ORF">DPEC_G00356310</name>
</gene>